<dbReference type="PROSITE" id="PS50110">
    <property type="entry name" value="RESPONSE_REGULATORY"/>
    <property type="match status" value="1"/>
</dbReference>
<dbReference type="EMBL" id="JAGQKY010000071">
    <property type="protein sequence ID" value="MCA9397584.1"/>
    <property type="molecule type" value="Genomic_DNA"/>
</dbReference>
<dbReference type="Proteomes" id="UP000699691">
    <property type="component" value="Unassembled WGS sequence"/>
</dbReference>
<dbReference type="PANTHER" id="PTHR44591:SF3">
    <property type="entry name" value="RESPONSE REGULATORY DOMAIN-CONTAINING PROTEIN"/>
    <property type="match status" value="1"/>
</dbReference>
<dbReference type="AlphaFoldDB" id="A0A955RW86"/>
<dbReference type="Pfam" id="PF00072">
    <property type="entry name" value="Response_reg"/>
    <property type="match status" value="1"/>
</dbReference>
<feature type="modified residue" description="4-aspartylphosphate" evidence="2">
    <location>
        <position position="57"/>
    </location>
</feature>
<reference evidence="4" key="2">
    <citation type="journal article" date="2021" name="Microbiome">
        <title>Successional dynamics and alternative stable states in a saline activated sludge microbial community over 9 years.</title>
        <authorList>
            <person name="Wang Y."/>
            <person name="Ye J."/>
            <person name="Ju F."/>
            <person name="Liu L."/>
            <person name="Boyd J.A."/>
            <person name="Deng Y."/>
            <person name="Parks D.H."/>
            <person name="Jiang X."/>
            <person name="Yin X."/>
            <person name="Woodcroft B.J."/>
            <person name="Tyson G.W."/>
            <person name="Hugenholtz P."/>
            <person name="Polz M.F."/>
            <person name="Zhang T."/>
        </authorList>
    </citation>
    <scope>NUCLEOTIDE SEQUENCE</scope>
    <source>
        <strain evidence="4">HKST-UBA02</strain>
    </source>
</reference>
<dbReference type="InterPro" id="IPR011006">
    <property type="entry name" value="CheY-like_superfamily"/>
</dbReference>
<proteinExistence type="predicted"/>
<comment type="caution">
    <text evidence="4">The sequence shown here is derived from an EMBL/GenBank/DDBJ whole genome shotgun (WGS) entry which is preliminary data.</text>
</comment>
<reference evidence="4" key="1">
    <citation type="submission" date="2020-04" db="EMBL/GenBank/DDBJ databases">
        <authorList>
            <person name="Zhang T."/>
        </authorList>
    </citation>
    <scope>NUCLEOTIDE SEQUENCE</scope>
    <source>
        <strain evidence="4">HKST-UBA02</strain>
    </source>
</reference>
<gene>
    <name evidence="4" type="ORF">KC573_02040</name>
</gene>
<name>A0A955RW86_UNCKA</name>
<protein>
    <submittedName>
        <fullName evidence="4">Response regulator</fullName>
    </submittedName>
</protein>
<evidence type="ECO:0000313" key="4">
    <source>
        <dbReference type="EMBL" id="MCA9397584.1"/>
    </source>
</evidence>
<dbReference type="InterPro" id="IPR001789">
    <property type="entry name" value="Sig_transdc_resp-reg_receiver"/>
</dbReference>
<dbReference type="SMART" id="SM00448">
    <property type="entry name" value="REC"/>
    <property type="match status" value="1"/>
</dbReference>
<feature type="domain" description="Response regulatory" evidence="3">
    <location>
        <begin position="7"/>
        <end position="126"/>
    </location>
</feature>
<keyword evidence="1 2" id="KW-0597">Phosphoprotein</keyword>
<evidence type="ECO:0000313" key="5">
    <source>
        <dbReference type="Proteomes" id="UP000699691"/>
    </source>
</evidence>
<dbReference type="CDD" id="cd00156">
    <property type="entry name" value="REC"/>
    <property type="match status" value="1"/>
</dbReference>
<dbReference type="Gene3D" id="3.40.50.2300">
    <property type="match status" value="1"/>
</dbReference>
<organism evidence="4 5">
    <name type="scientific">candidate division WWE3 bacterium</name>
    <dbReference type="NCBI Taxonomy" id="2053526"/>
    <lineage>
        <taxon>Bacteria</taxon>
        <taxon>Katanobacteria</taxon>
    </lineage>
</organism>
<accession>A0A955RW86</accession>
<dbReference type="PANTHER" id="PTHR44591">
    <property type="entry name" value="STRESS RESPONSE REGULATOR PROTEIN 1"/>
    <property type="match status" value="1"/>
</dbReference>
<dbReference type="SUPFAM" id="SSF52172">
    <property type="entry name" value="CheY-like"/>
    <property type="match status" value="1"/>
</dbReference>
<sequence length="128" mass="14432">MNDTTQSILIIEDEAPLAGIISKKFDKKGIRTHLAKTTDEALDVLRSDNSVSAIWLDHYLLGSKSGLDLIVELKSGHSHWRDIPVYVVSNTATDTKQKEYLELGAEKFYTKSNYQLKEIVDEVSKNVH</sequence>
<evidence type="ECO:0000256" key="1">
    <source>
        <dbReference type="ARBA" id="ARBA00022553"/>
    </source>
</evidence>
<dbReference type="GO" id="GO:0000160">
    <property type="term" value="P:phosphorelay signal transduction system"/>
    <property type="evidence" value="ECO:0007669"/>
    <property type="project" value="InterPro"/>
</dbReference>
<evidence type="ECO:0000256" key="2">
    <source>
        <dbReference type="PROSITE-ProRule" id="PRU00169"/>
    </source>
</evidence>
<evidence type="ECO:0000259" key="3">
    <source>
        <dbReference type="PROSITE" id="PS50110"/>
    </source>
</evidence>
<dbReference type="InterPro" id="IPR050595">
    <property type="entry name" value="Bact_response_regulator"/>
</dbReference>